<comment type="caution">
    <text evidence="1">The sequence shown here is derived from an EMBL/GenBank/DDBJ whole genome shotgun (WGS) entry which is preliminary data.</text>
</comment>
<evidence type="ECO:0000313" key="1">
    <source>
        <dbReference type="EMBL" id="OQB41987.1"/>
    </source>
</evidence>
<name>A0A1V5ZP32_9BACT</name>
<reference evidence="1" key="1">
    <citation type="submission" date="2017-02" db="EMBL/GenBank/DDBJ databases">
        <title>Delving into the versatile metabolic prowess of the omnipresent phylum Bacteroidetes.</title>
        <authorList>
            <person name="Nobu M.K."/>
            <person name="Mei R."/>
            <person name="Narihiro T."/>
            <person name="Kuroda K."/>
            <person name="Liu W.-T."/>
        </authorList>
    </citation>
    <scope>NUCLEOTIDE SEQUENCE</scope>
    <source>
        <strain evidence="1">ADurb.Bin160</strain>
    </source>
</reference>
<dbReference type="AlphaFoldDB" id="A0A1V5ZP32"/>
<dbReference type="Proteomes" id="UP000485621">
    <property type="component" value="Unassembled WGS sequence"/>
</dbReference>
<protein>
    <submittedName>
        <fullName evidence="1">Uncharacterized protein</fullName>
    </submittedName>
</protein>
<accession>A0A1V5ZP32</accession>
<sequence length="52" mass="6443">MKEILEVMEESKKFFIYHKPKYKSCDCDKKRKPSKAKIYTKEEILRYIQQQI</sequence>
<organism evidence="1">
    <name type="scientific">candidate division CPR1 bacterium ADurb.Bin160</name>
    <dbReference type="NCBI Taxonomy" id="1852826"/>
    <lineage>
        <taxon>Bacteria</taxon>
        <taxon>candidate division CPR1</taxon>
    </lineage>
</organism>
<dbReference type="EMBL" id="MWDB01000007">
    <property type="protein sequence ID" value="OQB41987.1"/>
    <property type="molecule type" value="Genomic_DNA"/>
</dbReference>
<gene>
    <name evidence="1" type="ORF">BWY04_00473</name>
</gene>
<proteinExistence type="predicted"/>